<dbReference type="InterPro" id="IPR030125">
    <property type="entry name" value="SPIN90/Ldb17"/>
</dbReference>
<evidence type="ECO:0000313" key="4">
    <source>
        <dbReference type="Ensembl" id="ENSCSAVP00000004225.1"/>
    </source>
</evidence>
<dbReference type="GO" id="GO:0071933">
    <property type="term" value="F:Arp2/3 complex binding"/>
    <property type="evidence" value="ECO:0007669"/>
    <property type="project" value="TreeGrafter"/>
</dbReference>
<dbReference type="SUPFAM" id="SSF48371">
    <property type="entry name" value="ARM repeat"/>
    <property type="match status" value="1"/>
</dbReference>
<dbReference type="OMA" id="FKANELF"/>
<dbReference type="Ensembl" id="ENSCSAVT00000004288.1">
    <property type="protein sequence ID" value="ENSCSAVP00000004225.1"/>
    <property type="gene ID" value="ENSCSAVG00000002490.1"/>
</dbReference>
<sequence>MYKVISSCEADANYPQTLEVSCGELVFVVDKTNDPWFLVTKQSGAVGYVLNSSITACDQSSKVINTSIDEAIAKIHESAKNGRLSEEQTALLSKLKDHRKSLKENQPIKTKQKAPQPIKIEEPSFEPIKIEQPVSEPIKIPENLGRELVKRVVEGRTRLTENEANHLIADILNNVAANIPQISHVLVEIVSTLPVMDSDPQIKNLELAFANLIEIKNDAQQRSWAVHDDESTIIEILNTILTTLSSDGARYSEILSHNDNEALMALVEYYQMEPRVKLRLVMLQIFGAICVVSRNFISTLLASVLPTELVREIYDHADVQRVSYASLVLSLIFSTGEPVPVGFYDTIGADFIRFLLNHVESGSDFDDIFVRLILAMNLHYITPHDNPTMGVMGGQTCTTFSEKVMLLINRGDDPVAITEHTTPPHSVLKFLQDIFSRVDTGRNFFYTNDLLVLIDIIIRNISDLPPGATARTEFLDLLLNLLHKSTYSELKHRNQEISEILTRISSEELPQDGGKESIVEFDKNIVEKIFVDF</sequence>
<keyword evidence="5" id="KW-1185">Reference proteome</keyword>
<evidence type="ECO:0000259" key="3">
    <source>
        <dbReference type="PROSITE" id="PS50002"/>
    </source>
</evidence>
<dbReference type="PANTHER" id="PTHR13357">
    <property type="entry name" value="SH3 ADAPTER PROTEIN SPIN90 NCK INTERACTING PROTEIN WITH SH3 DOMAIN"/>
    <property type="match status" value="1"/>
</dbReference>
<dbReference type="Proteomes" id="UP000007875">
    <property type="component" value="Unassembled WGS sequence"/>
</dbReference>
<dbReference type="InterPro" id="IPR036028">
    <property type="entry name" value="SH3-like_dom_sf"/>
</dbReference>
<reference evidence="4" key="2">
    <citation type="submission" date="2025-08" db="UniProtKB">
        <authorList>
            <consortium name="Ensembl"/>
        </authorList>
    </citation>
    <scope>IDENTIFICATION</scope>
</reference>
<dbReference type="InterPro" id="IPR001452">
    <property type="entry name" value="SH3_domain"/>
</dbReference>
<reference evidence="4" key="3">
    <citation type="submission" date="2025-09" db="UniProtKB">
        <authorList>
            <consortium name="Ensembl"/>
        </authorList>
    </citation>
    <scope>IDENTIFICATION</scope>
</reference>
<dbReference type="GeneTree" id="ENSGT00390000015725"/>
<dbReference type="SUPFAM" id="SSF50044">
    <property type="entry name" value="SH3-domain"/>
    <property type="match status" value="1"/>
</dbReference>
<organism evidence="4 5">
    <name type="scientific">Ciona savignyi</name>
    <name type="common">Pacific transparent sea squirt</name>
    <dbReference type="NCBI Taxonomy" id="51511"/>
    <lineage>
        <taxon>Eukaryota</taxon>
        <taxon>Metazoa</taxon>
        <taxon>Chordata</taxon>
        <taxon>Tunicata</taxon>
        <taxon>Ascidiacea</taxon>
        <taxon>Phlebobranchia</taxon>
        <taxon>Cionidae</taxon>
        <taxon>Ciona</taxon>
    </lineage>
</organism>
<evidence type="ECO:0000256" key="2">
    <source>
        <dbReference type="PROSITE-ProRule" id="PRU00192"/>
    </source>
</evidence>
<dbReference type="PANTHER" id="PTHR13357:SF1">
    <property type="entry name" value="NCK-INTERACTING PROTEIN WITH SH3 DOMAIN"/>
    <property type="match status" value="1"/>
</dbReference>
<dbReference type="HOGENOM" id="CLU_012978_0_0_1"/>
<name>H2YFX7_CIOSA</name>
<dbReference type="PROSITE" id="PS50002">
    <property type="entry name" value="SH3"/>
    <property type="match status" value="1"/>
</dbReference>
<dbReference type="GO" id="GO:0006897">
    <property type="term" value="P:endocytosis"/>
    <property type="evidence" value="ECO:0007669"/>
    <property type="project" value="TreeGrafter"/>
</dbReference>
<dbReference type="Pfam" id="PF09431">
    <property type="entry name" value="SPIN90_LRD"/>
    <property type="match status" value="1"/>
</dbReference>
<reference evidence="5" key="1">
    <citation type="submission" date="2003-08" db="EMBL/GenBank/DDBJ databases">
        <authorList>
            <person name="Birren B."/>
            <person name="Nusbaum C."/>
            <person name="Abebe A."/>
            <person name="Abouelleil A."/>
            <person name="Adekoya E."/>
            <person name="Ait-zahra M."/>
            <person name="Allen N."/>
            <person name="Allen T."/>
            <person name="An P."/>
            <person name="Anderson M."/>
            <person name="Anderson S."/>
            <person name="Arachchi H."/>
            <person name="Armbruster J."/>
            <person name="Bachantsang P."/>
            <person name="Baldwin J."/>
            <person name="Barry A."/>
            <person name="Bayul T."/>
            <person name="Blitshsteyn B."/>
            <person name="Bloom T."/>
            <person name="Blye J."/>
            <person name="Boguslavskiy L."/>
            <person name="Borowsky M."/>
            <person name="Boukhgalter B."/>
            <person name="Brunache A."/>
            <person name="Butler J."/>
            <person name="Calixte N."/>
            <person name="Calvo S."/>
            <person name="Camarata J."/>
            <person name="Campo K."/>
            <person name="Chang J."/>
            <person name="Cheshatsang Y."/>
            <person name="Citroen M."/>
            <person name="Collymore A."/>
            <person name="Considine T."/>
            <person name="Cook A."/>
            <person name="Cooke P."/>
            <person name="Corum B."/>
            <person name="Cuomo C."/>
            <person name="David R."/>
            <person name="Dawoe T."/>
            <person name="Degray S."/>
            <person name="Dodge S."/>
            <person name="Dooley K."/>
            <person name="Dorje P."/>
            <person name="Dorjee K."/>
            <person name="Dorris L."/>
            <person name="Duffey N."/>
            <person name="Dupes A."/>
            <person name="Elkins T."/>
            <person name="Engels R."/>
            <person name="Erickson J."/>
            <person name="Farina A."/>
            <person name="Faro S."/>
            <person name="Ferreira P."/>
            <person name="Fischer H."/>
            <person name="Fitzgerald M."/>
            <person name="Foley K."/>
            <person name="Gage D."/>
            <person name="Galagan J."/>
            <person name="Gearin G."/>
            <person name="Gnerre S."/>
            <person name="Gnirke A."/>
            <person name="Goyette A."/>
            <person name="Graham J."/>
            <person name="Grandbois E."/>
            <person name="Gyaltsen K."/>
            <person name="Hafez N."/>
            <person name="Hagopian D."/>
            <person name="Hagos B."/>
            <person name="Hall J."/>
            <person name="Hatcher B."/>
            <person name="Heller A."/>
            <person name="Higgins H."/>
            <person name="Honan T."/>
            <person name="Horn A."/>
            <person name="Houde N."/>
            <person name="Hughes L."/>
            <person name="Hulme W."/>
            <person name="Husby E."/>
            <person name="Iliev I."/>
            <person name="Jaffe D."/>
            <person name="Jones C."/>
            <person name="Kamal M."/>
            <person name="Kamat A."/>
            <person name="Kamvysselis M."/>
            <person name="Karlsson E."/>
            <person name="Kells C."/>
            <person name="Kieu A."/>
            <person name="Kisner P."/>
            <person name="Kodira C."/>
            <person name="Kulbokas E."/>
            <person name="Labutti K."/>
            <person name="Lama D."/>
            <person name="Landers T."/>
            <person name="Leger J."/>
            <person name="Levine S."/>
            <person name="Lewis D."/>
            <person name="Lewis T."/>
            <person name="Lindblad-toh K."/>
            <person name="Liu X."/>
            <person name="Lokyitsang T."/>
            <person name="Lokyitsang Y."/>
            <person name="Lucien O."/>
            <person name="Lui A."/>
            <person name="Ma L.J."/>
            <person name="Mabbitt R."/>
            <person name="Macdonald J."/>
            <person name="Maclean C."/>
            <person name="Major J."/>
            <person name="Manning J."/>
            <person name="Marabella R."/>
            <person name="Maru K."/>
            <person name="Matthews C."/>
            <person name="Mauceli E."/>
            <person name="Mccarthy M."/>
            <person name="Mcdonough S."/>
            <person name="Mcghee T."/>
            <person name="Meldrim J."/>
            <person name="Meneus L."/>
            <person name="Mesirov J."/>
            <person name="Mihalev A."/>
            <person name="Mihova T."/>
            <person name="Mikkelsen T."/>
            <person name="Mlenga V."/>
            <person name="Moru K."/>
            <person name="Mozes J."/>
            <person name="Mulrain L."/>
            <person name="Munson G."/>
            <person name="Naylor J."/>
            <person name="Newes C."/>
            <person name="Nguyen C."/>
            <person name="Nguyen N."/>
            <person name="Nguyen T."/>
            <person name="Nicol R."/>
            <person name="Nielsen C."/>
            <person name="Nizzari M."/>
            <person name="Norbu C."/>
            <person name="Norbu N."/>
            <person name="O'donnell P."/>
            <person name="Okoawo O."/>
            <person name="O'leary S."/>
            <person name="Omotosho B."/>
            <person name="O'neill K."/>
            <person name="Osman S."/>
            <person name="Parker S."/>
            <person name="Perrin D."/>
            <person name="Phunkhang P."/>
            <person name="Piqani B."/>
            <person name="Purcell S."/>
            <person name="Rachupka T."/>
            <person name="Ramasamy U."/>
            <person name="Rameau R."/>
            <person name="Ray V."/>
            <person name="Raymond C."/>
            <person name="Retta R."/>
            <person name="Richardson S."/>
            <person name="Rise C."/>
            <person name="Rodriguez J."/>
            <person name="Rogers J."/>
            <person name="Rogov P."/>
            <person name="Rutman M."/>
            <person name="Schupbach R."/>
            <person name="Seaman C."/>
            <person name="Settipalli S."/>
            <person name="Sharpe T."/>
            <person name="Sheridan J."/>
            <person name="Sherpa N."/>
            <person name="Shi J."/>
            <person name="Smirnov S."/>
            <person name="Smith C."/>
            <person name="Sougnez C."/>
            <person name="Spencer B."/>
            <person name="Stalker J."/>
            <person name="Stange-thomann N."/>
            <person name="Stavropoulos S."/>
            <person name="Stetson K."/>
            <person name="Stone C."/>
            <person name="Stone S."/>
            <person name="Stubbs M."/>
            <person name="Talamas J."/>
            <person name="Tchuinga P."/>
            <person name="Tenzing P."/>
            <person name="Tesfaye S."/>
            <person name="Theodore J."/>
            <person name="Thoulutsang Y."/>
            <person name="Topham K."/>
            <person name="Towey S."/>
            <person name="Tsamla T."/>
            <person name="Tsomo N."/>
            <person name="Vallee D."/>
            <person name="Vassiliev H."/>
            <person name="Venkataraman V."/>
            <person name="Vinson J."/>
            <person name="Vo A."/>
            <person name="Wade C."/>
            <person name="Wang S."/>
            <person name="Wangchuk T."/>
            <person name="Wangdi T."/>
            <person name="Whittaker C."/>
            <person name="Wilkinson J."/>
            <person name="Wu Y."/>
            <person name="Wyman D."/>
            <person name="Yadav S."/>
            <person name="Yang S."/>
            <person name="Yang X."/>
            <person name="Yeager S."/>
            <person name="Yee E."/>
            <person name="Young G."/>
            <person name="Zainoun J."/>
            <person name="Zembeck L."/>
            <person name="Zimmer A."/>
            <person name="Zody M."/>
            <person name="Lander E."/>
        </authorList>
    </citation>
    <scope>NUCLEOTIDE SEQUENCE [LARGE SCALE GENOMIC DNA]</scope>
</reference>
<dbReference type="eggNOG" id="KOG4035">
    <property type="taxonomic scope" value="Eukaryota"/>
</dbReference>
<evidence type="ECO:0000256" key="1">
    <source>
        <dbReference type="ARBA" id="ARBA00022443"/>
    </source>
</evidence>
<proteinExistence type="predicted"/>
<feature type="domain" description="SH3" evidence="3">
    <location>
        <begin position="1"/>
        <end position="59"/>
    </location>
</feature>
<evidence type="ECO:0000313" key="5">
    <source>
        <dbReference type="Proteomes" id="UP000007875"/>
    </source>
</evidence>
<dbReference type="InParanoid" id="H2YFX7"/>
<protein>
    <recommendedName>
        <fullName evidence="3">SH3 domain-containing protein</fullName>
    </recommendedName>
</protein>
<dbReference type="AlphaFoldDB" id="H2YFX7"/>
<accession>H2YFX7</accession>
<dbReference type="STRING" id="51511.ENSCSAVP00000004225"/>
<dbReference type="Gene3D" id="2.30.30.40">
    <property type="entry name" value="SH3 Domains"/>
    <property type="match status" value="1"/>
</dbReference>
<keyword evidence="1 2" id="KW-0728">SH3 domain</keyword>
<dbReference type="InterPro" id="IPR018556">
    <property type="entry name" value="SPIN90/Ldb17_LRD"/>
</dbReference>
<dbReference type="FunCoup" id="H2YFX7">
    <property type="interactions" value="48"/>
</dbReference>
<dbReference type="InterPro" id="IPR016024">
    <property type="entry name" value="ARM-type_fold"/>
</dbReference>